<dbReference type="Proteomes" id="UP000827976">
    <property type="component" value="Chromosome 1"/>
</dbReference>
<evidence type="ECO:0000313" key="1">
    <source>
        <dbReference type="EMBL" id="KAH7692341.1"/>
    </source>
</evidence>
<name>A0ACB7WV55_DIOAL</name>
<keyword evidence="1" id="KW-0378">Hydrolase</keyword>
<gene>
    <name evidence="1" type="ORF">IHE45_01G060500</name>
</gene>
<comment type="caution">
    <text evidence="1">The sequence shown here is derived from an EMBL/GenBank/DDBJ whole genome shotgun (WGS) entry which is preliminary data.</text>
</comment>
<organism evidence="1 2">
    <name type="scientific">Dioscorea alata</name>
    <name type="common">Purple yam</name>
    <dbReference type="NCBI Taxonomy" id="55571"/>
    <lineage>
        <taxon>Eukaryota</taxon>
        <taxon>Viridiplantae</taxon>
        <taxon>Streptophyta</taxon>
        <taxon>Embryophyta</taxon>
        <taxon>Tracheophyta</taxon>
        <taxon>Spermatophyta</taxon>
        <taxon>Magnoliopsida</taxon>
        <taxon>Liliopsida</taxon>
        <taxon>Dioscoreales</taxon>
        <taxon>Dioscoreaceae</taxon>
        <taxon>Dioscorea</taxon>
    </lineage>
</organism>
<accession>A0ACB7WV55</accession>
<keyword evidence="2" id="KW-1185">Reference proteome</keyword>
<dbReference type="EMBL" id="CM037011">
    <property type="protein sequence ID" value="KAH7692341.1"/>
    <property type="molecule type" value="Genomic_DNA"/>
</dbReference>
<proteinExistence type="predicted"/>
<dbReference type="EC" id="3.4.23.12" evidence="1"/>
<sequence>MASSSLLLLLLIVSAPLGSLSTSSVGFDIHHRFSDPVRKFSGDTWTSPEKGSLEYYTALANHDRALRGRRLAETQELTFVNGNSTYNLPSLGFLYYAIVAVGTPNVTFLVALDTGSDLFWLPCECQSCAPTSSLNYGLDLVFDTYSPKNSSTSKTLPCNSSYCEQQSECSKLAGQCPYKVQYATANTSTSGILVEDVLYLTTENTSSKVVQAPIVFGCGRVQTGSLLKSAAPNGLFGLGMEKISVPSILSSAGLTSNSFSMCFRHNGVGRISFGDKGSSDQGETAFNIEKGHYPSYNISITGVNIGSNSVDVNFSAIVDSGTSFTYLADPSYSLLANTFSTQVKEKRQSTLDGTLPFEYCYQISSNATPILPFINLTTEGGSQFPVHSSVVFVIDEKNDTFYCLAILKASTSELNIIGQNFMSGLRIVFDRERLVLGWKNSDCYDTNSTEPEPANPPISSAFPPNPSITIVPGNPQTVGNNKQGSSPSSSAGISQSLSISTRIILMLFLLCFTIFG</sequence>
<protein>
    <submittedName>
        <fullName evidence="1">Aspartic peptidase A1 family protein</fullName>
        <ecNumber evidence="1">3.4.23.12</ecNumber>
    </submittedName>
</protein>
<reference evidence="2" key="1">
    <citation type="journal article" date="2022" name="Nat. Commun.">
        <title>Chromosome evolution and the genetic basis of agronomically important traits in greater yam.</title>
        <authorList>
            <person name="Bredeson J.V."/>
            <person name="Lyons J.B."/>
            <person name="Oniyinde I.O."/>
            <person name="Okereke N.R."/>
            <person name="Kolade O."/>
            <person name="Nnabue I."/>
            <person name="Nwadili C.O."/>
            <person name="Hribova E."/>
            <person name="Parker M."/>
            <person name="Nwogha J."/>
            <person name="Shu S."/>
            <person name="Carlson J."/>
            <person name="Kariba R."/>
            <person name="Muthemba S."/>
            <person name="Knop K."/>
            <person name="Barton G.J."/>
            <person name="Sherwood A.V."/>
            <person name="Lopez-Montes A."/>
            <person name="Asiedu R."/>
            <person name="Jamnadass R."/>
            <person name="Muchugi A."/>
            <person name="Goodstein D."/>
            <person name="Egesi C.N."/>
            <person name="Featherston J."/>
            <person name="Asfaw A."/>
            <person name="Simpson G.G."/>
            <person name="Dolezel J."/>
            <person name="Hendre P.S."/>
            <person name="Van Deynze A."/>
            <person name="Kumar P.L."/>
            <person name="Obidiegwu J.E."/>
            <person name="Bhattacharjee R."/>
            <person name="Rokhsar D.S."/>
        </authorList>
    </citation>
    <scope>NUCLEOTIDE SEQUENCE [LARGE SCALE GENOMIC DNA]</scope>
    <source>
        <strain evidence="2">cv. TDa95/00328</strain>
    </source>
</reference>
<evidence type="ECO:0000313" key="2">
    <source>
        <dbReference type="Proteomes" id="UP000827976"/>
    </source>
</evidence>